<sequence length="192" mass="21987">MKTIRRNHTLSENHLSEIIARDDFDIPNLALLPMKKALHPETEYFVSLNHTEEHNPFLLQNLVIESIRMMEGADGFMTDQIFTNDHHHINHRFLDEISIQTGKRHLIIGPSFSRVPTFLQSRLLDELVDADVSGIMFDVRGIDIDDFAALQPLAKLKIHAKKRIAIIPVVRDEHQREALVDTIPFDIVCIAG</sequence>
<keyword evidence="2" id="KW-1185">Reference proteome</keyword>
<dbReference type="EMBL" id="JBHMAH010000004">
    <property type="protein sequence ID" value="MFB9859728.1"/>
    <property type="molecule type" value="Genomic_DNA"/>
</dbReference>
<name>A0ABV5Z0Y3_9STAP</name>
<gene>
    <name evidence="1" type="ORF">ACFFLE_01215</name>
</gene>
<reference evidence="1 2" key="1">
    <citation type="submission" date="2024-09" db="EMBL/GenBank/DDBJ databases">
        <authorList>
            <person name="Sun Q."/>
            <person name="Mori K."/>
        </authorList>
    </citation>
    <scope>NUCLEOTIDE SEQUENCE [LARGE SCALE GENOMIC DNA]</scope>
    <source>
        <strain evidence="1 2">JCM 12822</strain>
    </source>
</reference>
<dbReference type="RefSeq" id="WP_380569361.1">
    <property type="nucleotide sequence ID" value="NZ_JBHMAH010000004.1"/>
</dbReference>
<dbReference type="Proteomes" id="UP001589740">
    <property type="component" value="Unassembled WGS sequence"/>
</dbReference>
<proteinExistence type="predicted"/>
<evidence type="ECO:0000313" key="1">
    <source>
        <dbReference type="EMBL" id="MFB9859728.1"/>
    </source>
</evidence>
<comment type="caution">
    <text evidence="1">The sequence shown here is derived from an EMBL/GenBank/DDBJ whole genome shotgun (WGS) entry which is preliminary data.</text>
</comment>
<accession>A0ABV5Z0Y3</accession>
<evidence type="ECO:0000313" key="2">
    <source>
        <dbReference type="Proteomes" id="UP001589740"/>
    </source>
</evidence>
<organism evidence="1 2">
    <name type="scientific">Salinicoccus siamensis</name>
    <dbReference type="NCBI Taxonomy" id="381830"/>
    <lineage>
        <taxon>Bacteria</taxon>
        <taxon>Bacillati</taxon>
        <taxon>Bacillota</taxon>
        <taxon>Bacilli</taxon>
        <taxon>Bacillales</taxon>
        <taxon>Staphylococcaceae</taxon>
        <taxon>Salinicoccus</taxon>
    </lineage>
</organism>
<protein>
    <submittedName>
        <fullName evidence="1">Uncharacterized protein</fullName>
    </submittedName>
</protein>